<name>A0ABR6BQ15_9PSEU</name>
<keyword evidence="4" id="KW-1185">Reference proteome</keyword>
<evidence type="ECO:0000313" key="3">
    <source>
        <dbReference type="EMBL" id="MBA8928953.1"/>
    </source>
</evidence>
<proteinExistence type="predicted"/>
<protein>
    <submittedName>
        <fullName evidence="3">Zn finger protein</fullName>
    </submittedName>
</protein>
<dbReference type="RefSeq" id="WP_148309448.1">
    <property type="nucleotide sequence ID" value="NZ_BAAABQ010000016.1"/>
</dbReference>
<evidence type="ECO:0000256" key="1">
    <source>
        <dbReference type="PROSITE-ProRule" id="PRU00325"/>
    </source>
</evidence>
<sequence length="249" mass="27350">MTELGARFLAALVNLGMEHGLRQGRKLARAGQVLSLSLSTSIVVAQVQGSQLSPHRARIGVKAFTGPQWARIENALAEQALFTAKLLDGQVPGEIEQLFAELGFSLFPSSMRELSMDCTCPEWEVPCQHAGAACHVLAERFDSDPFEVFAWRGRGREALLERLRELRGRAGVPTVAPGDKPLMACLDSFWHRQNPPAAALPQPLRTEVPDAVLDQLDPLPISLRGHEVTELLRPAYRAVLRTRRGPAQP</sequence>
<keyword evidence="1" id="KW-0863">Zinc-finger</keyword>
<keyword evidence="1" id="KW-0479">Metal-binding</keyword>
<evidence type="ECO:0000259" key="2">
    <source>
        <dbReference type="PROSITE" id="PS50966"/>
    </source>
</evidence>
<keyword evidence="1" id="KW-0862">Zinc</keyword>
<organism evidence="3 4">
    <name type="scientific">Kutzneria viridogrisea</name>
    <dbReference type="NCBI Taxonomy" id="47990"/>
    <lineage>
        <taxon>Bacteria</taxon>
        <taxon>Bacillati</taxon>
        <taxon>Actinomycetota</taxon>
        <taxon>Actinomycetes</taxon>
        <taxon>Pseudonocardiales</taxon>
        <taxon>Pseudonocardiaceae</taxon>
        <taxon>Kutzneria</taxon>
    </lineage>
</organism>
<dbReference type="Proteomes" id="UP000517916">
    <property type="component" value="Unassembled WGS sequence"/>
</dbReference>
<reference evidence="3 4" key="1">
    <citation type="submission" date="2020-08" db="EMBL/GenBank/DDBJ databases">
        <title>Genomic Encyclopedia of Archaeal and Bacterial Type Strains, Phase II (KMG-II): from individual species to whole genera.</title>
        <authorList>
            <person name="Goeker M."/>
        </authorList>
    </citation>
    <scope>NUCLEOTIDE SEQUENCE [LARGE SCALE GENOMIC DNA]</scope>
    <source>
        <strain evidence="3 4">DSM 43850</strain>
    </source>
</reference>
<accession>A0ABR6BQ15</accession>
<comment type="caution">
    <text evidence="3">The sequence shown here is derived from an EMBL/GenBank/DDBJ whole genome shotgun (WGS) entry which is preliminary data.</text>
</comment>
<dbReference type="PANTHER" id="PTHR38133:SF1">
    <property type="entry name" value="SLR1429 PROTEIN"/>
    <property type="match status" value="1"/>
</dbReference>
<evidence type="ECO:0000313" key="4">
    <source>
        <dbReference type="Proteomes" id="UP000517916"/>
    </source>
</evidence>
<dbReference type="PROSITE" id="PS50966">
    <property type="entry name" value="ZF_SWIM"/>
    <property type="match status" value="1"/>
</dbReference>
<dbReference type="InterPro" id="IPR007527">
    <property type="entry name" value="Znf_SWIM"/>
</dbReference>
<dbReference type="PANTHER" id="PTHR38133">
    <property type="entry name" value="SLR1429 PROTEIN"/>
    <property type="match status" value="1"/>
</dbReference>
<dbReference type="EMBL" id="JACJID010000004">
    <property type="protein sequence ID" value="MBA8928953.1"/>
    <property type="molecule type" value="Genomic_DNA"/>
</dbReference>
<gene>
    <name evidence="3" type="ORF">BC739_006170</name>
</gene>
<feature type="domain" description="SWIM-type" evidence="2">
    <location>
        <begin position="107"/>
        <end position="138"/>
    </location>
</feature>